<sequence length="90" mass="10399">MGGRTNLKQLVIAAFPQAAMKFCVIDGKKIEYEQTCWQPDANLTLGLFLNKYHNLEKITILGPKDFTEKIRTDFVNDKFKKLPPIELRDK</sequence>
<evidence type="ECO:0000313" key="1">
    <source>
        <dbReference type="EMBL" id="DAF55352.1"/>
    </source>
</evidence>
<name>A0A8S5SWR5_9CAUD</name>
<protein>
    <submittedName>
        <fullName evidence="1">Uncharacterized protein</fullName>
    </submittedName>
</protein>
<reference evidence="1" key="1">
    <citation type="journal article" date="2021" name="Proc. Natl. Acad. Sci. U.S.A.">
        <title>A Catalog of Tens of Thousands of Viruses from Human Metagenomes Reveals Hidden Associations with Chronic Diseases.</title>
        <authorList>
            <person name="Tisza M.J."/>
            <person name="Buck C.B."/>
        </authorList>
    </citation>
    <scope>NUCLEOTIDE SEQUENCE</scope>
    <source>
        <strain evidence="1">CtZHD14</strain>
    </source>
</reference>
<proteinExistence type="predicted"/>
<organism evidence="1">
    <name type="scientific">Siphoviridae sp. ctZHD14</name>
    <dbReference type="NCBI Taxonomy" id="2827891"/>
    <lineage>
        <taxon>Viruses</taxon>
        <taxon>Duplodnaviria</taxon>
        <taxon>Heunggongvirae</taxon>
        <taxon>Uroviricota</taxon>
        <taxon>Caudoviricetes</taxon>
    </lineage>
</organism>
<dbReference type="EMBL" id="BK032687">
    <property type="protein sequence ID" value="DAF55352.1"/>
    <property type="molecule type" value="Genomic_DNA"/>
</dbReference>
<accession>A0A8S5SWR5</accession>